<name>A0A9P7L222_9HYPO</name>
<feature type="region of interest" description="Disordered" evidence="1">
    <location>
        <begin position="21"/>
        <end position="55"/>
    </location>
</feature>
<proteinExistence type="predicted"/>
<evidence type="ECO:0000313" key="2">
    <source>
        <dbReference type="EMBL" id="KAG5761752.1"/>
    </source>
</evidence>
<dbReference type="OrthoDB" id="7777654at2759"/>
<keyword evidence="3" id="KW-1185">Reference proteome</keyword>
<organism evidence="2 3">
    <name type="scientific">Fusarium xylarioides</name>
    <dbReference type="NCBI Taxonomy" id="221167"/>
    <lineage>
        <taxon>Eukaryota</taxon>
        <taxon>Fungi</taxon>
        <taxon>Dikarya</taxon>
        <taxon>Ascomycota</taxon>
        <taxon>Pezizomycotina</taxon>
        <taxon>Sordariomycetes</taxon>
        <taxon>Hypocreomycetidae</taxon>
        <taxon>Hypocreales</taxon>
        <taxon>Nectriaceae</taxon>
        <taxon>Fusarium</taxon>
        <taxon>Fusarium fujikuroi species complex</taxon>
    </lineage>
</organism>
<feature type="compositionally biased region" description="Basic and acidic residues" evidence="1">
    <location>
        <begin position="27"/>
        <end position="40"/>
    </location>
</feature>
<evidence type="ECO:0000313" key="3">
    <source>
        <dbReference type="Proteomes" id="UP000750502"/>
    </source>
</evidence>
<sequence>MFQGHQNGDKTSEAHYIVLKLPSTGSDKVKNDTEPLKKNGDMPTGLPLYPLPEEIPTGQIKTAKDKGLTDSPDEEANEDGAQMTYGAALAVFSLIDSFYELGLDRKDKYEAQ</sequence>
<protein>
    <submittedName>
        <fullName evidence="2">Uncharacterized protein</fullName>
    </submittedName>
</protein>
<dbReference type="AlphaFoldDB" id="A0A9P7L222"/>
<reference evidence="2" key="2">
    <citation type="submission" date="2020-10" db="EMBL/GenBank/DDBJ databases">
        <authorList>
            <person name="Peck L.D."/>
            <person name="Nowell R.W."/>
            <person name="Flood J."/>
            <person name="Ryan M.J."/>
            <person name="Barraclough T.G."/>
        </authorList>
    </citation>
    <scope>NUCLEOTIDE SEQUENCE</scope>
    <source>
        <strain evidence="2">IMI 127659i</strain>
    </source>
</reference>
<reference evidence="2" key="1">
    <citation type="journal article" date="2020" name="bioRxiv">
        <title>Historical genomics reveals the evolutionary mechanisms behind multiple outbreaks of the host-specific coffee wilt pathogen Fusarium xylarioides.</title>
        <authorList>
            <person name="Peck D."/>
            <person name="Nowell R.W."/>
            <person name="Flood J."/>
            <person name="Ryan M.J."/>
            <person name="Barraclough T.G."/>
        </authorList>
    </citation>
    <scope>NUCLEOTIDE SEQUENCE</scope>
    <source>
        <strain evidence="2">IMI 127659i</strain>
    </source>
</reference>
<accession>A0A9P7L222</accession>
<evidence type="ECO:0000256" key="1">
    <source>
        <dbReference type="SAM" id="MobiDB-lite"/>
    </source>
</evidence>
<gene>
    <name evidence="2" type="ORF">H9Q72_010146</name>
</gene>
<dbReference type="EMBL" id="JADFTT010000426">
    <property type="protein sequence ID" value="KAG5761752.1"/>
    <property type="molecule type" value="Genomic_DNA"/>
</dbReference>
<dbReference type="Proteomes" id="UP000750502">
    <property type="component" value="Unassembled WGS sequence"/>
</dbReference>
<comment type="caution">
    <text evidence="2">The sequence shown here is derived from an EMBL/GenBank/DDBJ whole genome shotgun (WGS) entry which is preliminary data.</text>
</comment>